<name>A0A1I6I3L7_9GAMM</name>
<dbReference type="AlphaFoldDB" id="A0A1I6I3L7"/>
<proteinExistence type="predicted"/>
<dbReference type="Proteomes" id="UP000198644">
    <property type="component" value="Unassembled WGS sequence"/>
</dbReference>
<organism evidence="1 2">
    <name type="scientific">Marinobacter daqiaonensis</name>
    <dbReference type="NCBI Taxonomy" id="650891"/>
    <lineage>
        <taxon>Bacteria</taxon>
        <taxon>Pseudomonadati</taxon>
        <taxon>Pseudomonadota</taxon>
        <taxon>Gammaproteobacteria</taxon>
        <taxon>Pseudomonadales</taxon>
        <taxon>Marinobacteraceae</taxon>
        <taxon>Marinobacter</taxon>
    </lineage>
</organism>
<accession>A0A1I6I3L7</accession>
<gene>
    <name evidence="1" type="ORF">SAMN05216203_1780</name>
</gene>
<dbReference type="RefSeq" id="WP_092011020.1">
    <property type="nucleotide sequence ID" value="NZ_FOYW01000001.1"/>
</dbReference>
<dbReference type="EMBL" id="FOYW01000001">
    <property type="protein sequence ID" value="SFR61249.1"/>
    <property type="molecule type" value="Genomic_DNA"/>
</dbReference>
<evidence type="ECO:0000313" key="1">
    <source>
        <dbReference type="EMBL" id="SFR61249.1"/>
    </source>
</evidence>
<evidence type="ECO:0000313" key="2">
    <source>
        <dbReference type="Proteomes" id="UP000198644"/>
    </source>
</evidence>
<protein>
    <submittedName>
        <fullName evidence="1">Uncharacterized protein</fullName>
    </submittedName>
</protein>
<reference evidence="1 2" key="1">
    <citation type="submission" date="2016-10" db="EMBL/GenBank/DDBJ databases">
        <authorList>
            <person name="de Groot N.N."/>
        </authorList>
    </citation>
    <scope>NUCLEOTIDE SEQUENCE [LARGE SCALE GENOMIC DNA]</scope>
    <source>
        <strain evidence="1 2">CGMCC 1.9167</strain>
    </source>
</reference>
<keyword evidence="2" id="KW-1185">Reference proteome</keyword>
<dbReference type="OrthoDB" id="6625312at2"/>
<sequence length="236" mass="27704">MAIQFYEKGELSSGFWGWRVVVMIRGERYQKYLSLRRPGTSVPEELWYRYQKTRAEYYEARWSMRAAATKYLDFIRTEHARTRPFRGVGFQGITLGIGTIGGSQTEQCYFQVNVPGNPVRIAISEEQTLSRAWDRAVVLWGETFGIRPKDIEARRHRSPAPEQFKRLRKHMNDEEQASLGVGVLHYVYAEQRAELERKKSRSSLRERRVEQEDLLDVHSRLEREISQFLEKSAARA</sequence>